<evidence type="ECO:0000313" key="2">
    <source>
        <dbReference type="EMBL" id="KEQ93489.1"/>
    </source>
</evidence>
<proteinExistence type="predicted"/>
<keyword evidence="3" id="KW-1185">Reference proteome</keyword>
<dbReference type="HOGENOM" id="CLU_024519_3_1_1"/>
<dbReference type="GeneID" id="25364344"/>
<dbReference type="OrthoDB" id="2129688at2759"/>
<dbReference type="InParanoid" id="A0A074YBT7"/>
<accession>A0A074YBT7</accession>
<sequence>MSFLVETPGADTVIVVSADRRFKLHSAQLMQCSTLFSELLQAGGPPVLPREALKAGVRYMVCLQDHDDATNKHITPTFRRIQVNKDGKPTKGYSQIYESDRSTRFRPSIFSDYERLIRVFANQPIALNDKSVETLLPDAIGLIEVAEKLGSVSMIAKLIEISLLAKGQDFFKAVSVSPVVWIDVAFRIQSKMLFKEALIHLTGKYNALSLTPPDDSVLRKNPRARSVLDQLKPEIRNLLERKHEELKKRCQAVEIGVSIHYPSGIQKSAVSGLASRDGTGRANYARDVFTWISVTLYRHWWGQTMASDANHNNRFGGHDIYVKLHQGGQAYLTREITVGFNKHFPMSGKGQAVIENNLDIIKAGVVPIVAPLMKNESQLDLVNSPIKWLTCTKVKSADYIWEPEPESEFESEEEVEEEVEEEEYFQPRDKGKGKRPADEAFEEGEDEADDEDEEDDVEA</sequence>
<dbReference type="RefSeq" id="XP_013342002.1">
    <property type="nucleotide sequence ID" value="XM_013486548.1"/>
</dbReference>
<organism evidence="2 3">
    <name type="scientific">Aureobasidium subglaciale (strain EXF-2481)</name>
    <name type="common">Aureobasidium pullulans var. subglaciale</name>
    <dbReference type="NCBI Taxonomy" id="1043005"/>
    <lineage>
        <taxon>Eukaryota</taxon>
        <taxon>Fungi</taxon>
        <taxon>Dikarya</taxon>
        <taxon>Ascomycota</taxon>
        <taxon>Pezizomycotina</taxon>
        <taxon>Dothideomycetes</taxon>
        <taxon>Dothideomycetidae</taxon>
        <taxon>Dothideales</taxon>
        <taxon>Saccotheciaceae</taxon>
        <taxon>Aureobasidium</taxon>
    </lineage>
</organism>
<dbReference type="PANTHER" id="PTHR38119:SF2">
    <property type="entry name" value="TRANSCRIPTION FACTOR DOMAIN-CONTAINING PROTEIN"/>
    <property type="match status" value="1"/>
</dbReference>
<feature type="compositionally biased region" description="Acidic residues" evidence="1">
    <location>
        <begin position="439"/>
        <end position="459"/>
    </location>
</feature>
<gene>
    <name evidence="2" type="ORF">AUEXF2481DRAFT_31068</name>
</gene>
<feature type="region of interest" description="Disordered" evidence="1">
    <location>
        <begin position="403"/>
        <end position="459"/>
    </location>
</feature>
<reference evidence="2 3" key="1">
    <citation type="journal article" date="2014" name="BMC Genomics">
        <title>Genome sequencing of four Aureobasidium pullulans varieties: biotechnological potential, stress tolerance, and description of new species.</title>
        <authorList>
            <person name="Gostin Ar C."/>
            <person name="Ohm R.A."/>
            <person name="Kogej T."/>
            <person name="Sonjak S."/>
            <person name="Turk M."/>
            <person name="Zajc J."/>
            <person name="Zalar P."/>
            <person name="Grube M."/>
            <person name="Sun H."/>
            <person name="Han J."/>
            <person name="Sharma A."/>
            <person name="Chiniquy J."/>
            <person name="Ngan C.Y."/>
            <person name="Lipzen A."/>
            <person name="Barry K."/>
            <person name="Grigoriev I.V."/>
            <person name="Gunde-Cimerman N."/>
        </authorList>
    </citation>
    <scope>NUCLEOTIDE SEQUENCE [LARGE SCALE GENOMIC DNA]</scope>
    <source>
        <strain evidence="2 3">EXF-2481</strain>
    </source>
</reference>
<dbReference type="EMBL" id="KL584765">
    <property type="protein sequence ID" value="KEQ93489.1"/>
    <property type="molecule type" value="Genomic_DNA"/>
</dbReference>
<dbReference type="Proteomes" id="UP000030641">
    <property type="component" value="Unassembled WGS sequence"/>
</dbReference>
<dbReference type="OMA" id="WMALTFF"/>
<dbReference type="STRING" id="1043005.A0A074YBT7"/>
<evidence type="ECO:0000256" key="1">
    <source>
        <dbReference type="SAM" id="MobiDB-lite"/>
    </source>
</evidence>
<evidence type="ECO:0000313" key="3">
    <source>
        <dbReference type="Proteomes" id="UP000030641"/>
    </source>
</evidence>
<dbReference type="PANTHER" id="PTHR38119">
    <property type="entry name" value="BTB DOMAIN-CONTAINING PROTEIN-RELATED"/>
    <property type="match status" value="1"/>
</dbReference>
<name>A0A074YBT7_AURSE</name>
<evidence type="ECO:0008006" key="4">
    <source>
        <dbReference type="Google" id="ProtNLM"/>
    </source>
</evidence>
<feature type="compositionally biased region" description="Basic and acidic residues" evidence="1">
    <location>
        <begin position="425"/>
        <end position="438"/>
    </location>
</feature>
<protein>
    <recommendedName>
        <fullName evidence="4">BTB domain-containing protein</fullName>
    </recommendedName>
</protein>
<dbReference type="AlphaFoldDB" id="A0A074YBT7"/>
<feature type="compositionally biased region" description="Acidic residues" evidence="1">
    <location>
        <begin position="403"/>
        <end position="424"/>
    </location>
</feature>